<organism evidence="2 3">
    <name type="scientific">Artemisia annua</name>
    <name type="common">Sweet wormwood</name>
    <dbReference type="NCBI Taxonomy" id="35608"/>
    <lineage>
        <taxon>Eukaryota</taxon>
        <taxon>Viridiplantae</taxon>
        <taxon>Streptophyta</taxon>
        <taxon>Embryophyta</taxon>
        <taxon>Tracheophyta</taxon>
        <taxon>Spermatophyta</taxon>
        <taxon>Magnoliopsida</taxon>
        <taxon>eudicotyledons</taxon>
        <taxon>Gunneridae</taxon>
        <taxon>Pentapetalae</taxon>
        <taxon>asterids</taxon>
        <taxon>campanulids</taxon>
        <taxon>Asterales</taxon>
        <taxon>Asteraceae</taxon>
        <taxon>Asteroideae</taxon>
        <taxon>Anthemideae</taxon>
        <taxon>Artemisiinae</taxon>
        <taxon>Artemisia</taxon>
    </lineage>
</organism>
<dbReference type="InterPro" id="IPR057207">
    <property type="entry name" value="FBXL15_LRR"/>
</dbReference>
<sequence>MSSENLSSLLIYDGGNKEGLLHFIREARCELRELDLRLPLDLVDAHLSEIGARFRKLRVLRLQSCSMVTGEGIRGLGLGLSDHLEELSLTNCDVIKRQSGVLVDLAQSLRRIKVLDLSYNHMLVDKEFVSMISSYGDLRELKVRGCGRLTDVSLIALCRSCKRLESVDIVFCHGIRVEGVEFVILNCKELRKIQVEEHKLSEDARKWMVNKFIEVQP</sequence>
<accession>A0A2U1KP42</accession>
<evidence type="ECO:0000259" key="1">
    <source>
        <dbReference type="Pfam" id="PF25372"/>
    </source>
</evidence>
<dbReference type="Pfam" id="PF25372">
    <property type="entry name" value="DUF7885"/>
    <property type="match status" value="1"/>
</dbReference>
<protein>
    <submittedName>
        <fullName evidence="2">RNI-like superfamily protein</fullName>
    </submittedName>
</protein>
<dbReference type="OrthoDB" id="445301at2759"/>
<dbReference type="InterPro" id="IPR006553">
    <property type="entry name" value="Leu-rich_rpt_Cys-con_subtyp"/>
</dbReference>
<dbReference type="InterPro" id="IPR032675">
    <property type="entry name" value="LRR_dom_sf"/>
</dbReference>
<dbReference type="SUPFAM" id="SSF52047">
    <property type="entry name" value="RNI-like"/>
    <property type="match status" value="1"/>
</dbReference>
<feature type="domain" description="F-box/LRR-repeat protein 15-like leucin rich repeat" evidence="1">
    <location>
        <begin position="35"/>
        <end position="194"/>
    </location>
</feature>
<comment type="caution">
    <text evidence="2">The sequence shown here is derived from an EMBL/GenBank/DDBJ whole genome shotgun (WGS) entry which is preliminary data.</text>
</comment>
<dbReference type="Gene3D" id="3.80.10.10">
    <property type="entry name" value="Ribonuclease Inhibitor"/>
    <property type="match status" value="1"/>
</dbReference>
<proteinExistence type="predicted"/>
<dbReference type="AlphaFoldDB" id="A0A2U1KP42"/>
<evidence type="ECO:0000313" key="3">
    <source>
        <dbReference type="Proteomes" id="UP000245207"/>
    </source>
</evidence>
<dbReference type="Proteomes" id="UP000245207">
    <property type="component" value="Unassembled WGS sequence"/>
</dbReference>
<name>A0A2U1KP42_ARTAN</name>
<dbReference type="EMBL" id="PKPP01015530">
    <property type="protein sequence ID" value="PWA38544.1"/>
    <property type="molecule type" value="Genomic_DNA"/>
</dbReference>
<dbReference type="PANTHER" id="PTHR13318">
    <property type="entry name" value="PARTNER OF PAIRED, ISOFORM B-RELATED"/>
    <property type="match status" value="1"/>
</dbReference>
<dbReference type="GO" id="GO:0019005">
    <property type="term" value="C:SCF ubiquitin ligase complex"/>
    <property type="evidence" value="ECO:0007669"/>
    <property type="project" value="TreeGrafter"/>
</dbReference>
<gene>
    <name evidence="2" type="ORF">CTI12_AA580450</name>
</gene>
<dbReference type="SMART" id="SM00367">
    <property type="entry name" value="LRR_CC"/>
    <property type="match status" value="3"/>
</dbReference>
<keyword evidence="3" id="KW-1185">Reference proteome</keyword>
<dbReference type="GO" id="GO:0031146">
    <property type="term" value="P:SCF-dependent proteasomal ubiquitin-dependent protein catabolic process"/>
    <property type="evidence" value="ECO:0007669"/>
    <property type="project" value="TreeGrafter"/>
</dbReference>
<evidence type="ECO:0000313" key="2">
    <source>
        <dbReference type="EMBL" id="PWA38544.1"/>
    </source>
</evidence>
<dbReference type="PANTHER" id="PTHR13318:SF105">
    <property type="entry name" value="F-BOX_LRR-REPEAT PROTEIN 3"/>
    <property type="match status" value="1"/>
</dbReference>
<reference evidence="2 3" key="1">
    <citation type="journal article" date="2018" name="Mol. Plant">
        <title>The genome of Artemisia annua provides insight into the evolution of Asteraceae family and artemisinin biosynthesis.</title>
        <authorList>
            <person name="Shen Q."/>
            <person name="Zhang L."/>
            <person name="Liao Z."/>
            <person name="Wang S."/>
            <person name="Yan T."/>
            <person name="Shi P."/>
            <person name="Liu M."/>
            <person name="Fu X."/>
            <person name="Pan Q."/>
            <person name="Wang Y."/>
            <person name="Lv Z."/>
            <person name="Lu X."/>
            <person name="Zhang F."/>
            <person name="Jiang W."/>
            <person name="Ma Y."/>
            <person name="Chen M."/>
            <person name="Hao X."/>
            <person name="Li L."/>
            <person name="Tang Y."/>
            <person name="Lv G."/>
            <person name="Zhou Y."/>
            <person name="Sun X."/>
            <person name="Brodelius P.E."/>
            <person name="Rose J.K.C."/>
            <person name="Tang K."/>
        </authorList>
    </citation>
    <scope>NUCLEOTIDE SEQUENCE [LARGE SCALE GENOMIC DNA]</scope>
    <source>
        <strain evidence="3">cv. Huhao1</strain>
        <tissue evidence="2">Leaf</tissue>
    </source>
</reference>
<dbReference type="STRING" id="35608.A0A2U1KP42"/>